<dbReference type="AlphaFoldDB" id="A0A239VAY4"/>
<evidence type="ECO:0000313" key="3">
    <source>
        <dbReference type="EMBL" id="SNV19325.1"/>
    </source>
</evidence>
<proteinExistence type="predicted"/>
<keyword evidence="2" id="KW-0812">Transmembrane</keyword>
<feature type="compositionally biased region" description="Basic and acidic residues" evidence="1">
    <location>
        <begin position="69"/>
        <end position="79"/>
    </location>
</feature>
<evidence type="ECO:0000313" key="4">
    <source>
        <dbReference type="Proteomes" id="UP000242637"/>
    </source>
</evidence>
<dbReference type="KEGG" id="dco:SAMEA4475696_0690"/>
<gene>
    <name evidence="3" type="ORF">SAMEA4475696_00690</name>
</gene>
<evidence type="ECO:0008006" key="5">
    <source>
        <dbReference type="Google" id="ProtNLM"/>
    </source>
</evidence>
<organism evidence="3 4">
    <name type="scientific">Dermatophilus congolensis</name>
    <dbReference type="NCBI Taxonomy" id="1863"/>
    <lineage>
        <taxon>Bacteria</taxon>
        <taxon>Bacillati</taxon>
        <taxon>Actinomycetota</taxon>
        <taxon>Actinomycetes</taxon>
        <taxon>Micrococcales</taxon>
        <taxon>Dermatophilaceae</taxon>
        <taxon>Dermatophilus</taxon>
    </lineage>
</organism>
<protein>
    <recommendedName>
        <fullName evidence="5">DUF4229 domain-containing protein</fullName>
    </recommendedName>
</protein>
<keyword evidence="4" id="KW-1185">Reference proteome</keyword>
<dbReference type="InterPro" id="IPR025323">
    <property type="entry name" value="DUF4229"/>
</dbReference>
<feature type="compositionally biased region" description="Acidic residues" evidence="1">
    <location>
        <begin position="85"/>
        <end position="96"/>
    </location>
</feature>
<evidence type="ECO:0000256" key="2">
    <source>
        <dbReference type="SAM" id="Phobius"/>
    </source>
</evidence>
<feature type="region of interest" description="Disordered" evidence="1">
    <location>
        <begin position="69"/>
        <end position="96"/>
    </location>
</feature>
<dbReference type="Proteomes" id="UP000242637">
    <property type="component" value="Chromosome 1"/>
</dbReference>
<dbReference type="STRING" id="1121387.GCA_000429885_01787"/>
<reference evidence="3 4" key="1">
    <citation type="submission" date="2017-06" db="EMBL/GenBank/DDBJ databases">
        <authorList>
            <consortium name="Pathogen Informatics"/>
        </authorList>
    </citation>
    <scope>NUCLEOTIDE SEQUENCE [LARGE SCALE GENOMIC DNA]</scope>
    <source>
        <strain evidence="3 4">NCTC13039</strain>
    </source>
</reference>
<name>A0A239VAY4_9MICO</name>
<dbReference type="Pfam" id="PF14012">
    <property type="entry name" value="DUF4229"/>
    <property type="match status" value="1"/>
</dbReference>
<feature type="transmembrane region" description="Helical" evidence="2">
    <location>
        <begin position="7"/>
        <end position="28"/>
    </location>
</feature>
<dbReference type="EMBL" id="LT906453">
    <property type="protein sequence ID" value="SNV19325.1"/>
    <property type="molecule type" value="Genomic_DNA"/>
</dbReference>
<sequence>MIDMRPSIVYSFARISIFLACLLVLWLVGLKDPLVLLLVAATVSMLISLFTLGTLRDRFAVDVAERVERRRQEKAECRAQTDQSSAEEDSEADSFR</sequence>
<keyword evidence="2" id="KW-1133">Transmembrane helix</keyword>
<keyword evidence="2" id="KW-0472">Membrane</keyword>
<feature type="transmembrane region" description="Helical" evidence="2">
    <location>
        <begin position="34"/>
        <end position="55"/>
    </location>
</feature>
<evidence type="ECO:0000256" key="1">
    <source>
        <dbReference type="SAM" id="MobiDB-lite"/>
    </source>
</evidence>
<accession>A0A239VAY4</accession>